<evidence type="ECO:0000259" key="6">
    <source>
        <dbReference type="Pfam" id="PF07291"/>
    </source>
</evidence>
<evidence type="ECO:0000313" key="8">
    <source>
        <dbReference type="Proteomes" id="UP001432014"/>
    </source>
</evidence>
<protein>
    <recommendedName>
        <fullName evidence="6">Methylamine utilisation protein MauE domain-containing protein</fullName>
    </recommendedName>
</protein>
<keyword evidence="2 5" id="KW-0812">Transmembrane</keyword>
<feature type="transmembrane region" description="Helical" evidence="5">
    <location>
        <begin position="170"/>
        <end position="193"/>
    </location>
</feature>
<keyword evidence="8" id="KW-1185">Reference proteome</keyword>
<organism evidence="7 8">
    <name type="scientific">Kitasatospora herbaricolor</name>
    <dbReference type="NCBI Taxonomy" id="68217"/>
    <lineage>
        <taxon>Bacteria</taxon>
        <taxon>Bacillati</taxon>
        <taxon>Actinomycetota</taxon>
        <taxon>Actinomycetes</taxon>
        <taxon>Kitasatosporales</taxon>
        <taxon>Streptomycetaceae</taxon>
        <taxon>Kitasatospora</taxon>
    </lineage>
</organism>
<dbReference type="EMBL" id="CP108482">
    <property type="protein sequence ID" value="WUS54207.1"/>
    <property type="molecule type" value="Genomic_DNA"/>
</dbReference>
<evidence type="ECO:0000256" key="3">
    <source>
        <dbReference type="ARBA" id="ARBA00022989"/>
    </source>
</evidence>
<feature type="transmembrane region" description="Helical" evidence="5">
    <location>
        <begin position="67"/>
        <end position="98"/>
    </location>
</feature>
<keyword evidence="4 5" id="KW-0472">Membrane</keyword>
<gene>
    <name evidence="7" type="ORF">OG469_01040</name>
</gene>
<dbReference type="InterPro" id="IPR009908">
    <property type="entry name" value="Methylamine_util_MauE"/>
</dbReference>
<feature type="domain" description="Methylamine utilisation protein MauE" evidence="6">
    <location>
        <begin position="1"/>
        <end position="139"/>
    </location>
</feature>
<evidence type="ECO:0000256" key="1">
    <source>
        <dbReference type="ARBA" id="ARBA00004141"/>
    </source>
</evidence>
<accession>A0ABZ1W071</accession>
<proteinExistence type="predicted"/>
<sequence length="203" mass="19921">MEIVVRVGQGCLLLVFVLSVHGKVGGRRDYAEFTASVRALLPLVAVRAPAGSAAVSVLAGSVVAAEAAVVVALAVPATVTVGLALATALLVPFTLLALASSRRGSGTPCRCFGRSTTPLGAVHAVRNAALLAVALAALVASGLVTSAPATSGLATSGPVGPAHAGPAVTVAAWLAGGVLGLLATALDDLVGLFRPLPRKEQSP</sequence>
<evidence type="ECO:0000313" key="7">
    <source>
        <dbReference type="EMBL" id="WUS54207.1"/>
    </source>
</evidence>
<evidence type="ECO:0000256" key="4">
    <source>
        <dbReference type="ARBA" id="ARBA00023136"/>
    </source>
</evidence>
<reference evidence="7 8" key="1">
    <citation type="submission" date="2022-10" db="EMBL/GenBank/DDBJ databases">
        <title>The complete genomes of actinobacterial strains from the NBC collection.</title>
        <authorList>
            <person name="Joergensen T.S."/>
            <person name="Alvarez Arevalo M."/>
            <person name="Sterndorff E.B."/>
            <person name="Faurdal D."/>
            <person name="Vuksanovic O."/>
            <person name="Mourched A.-S."/>
            <person name="Charusanti P."/>
            <person name="Shaw S."/>
            <person name="Blin K."/>
            <person name="Weber T."/>
        </authorList>
    </citation>
    <scope>NUCLEOTIDE SEQUENCE [LARGE SCALE GENOMIC DNA]</scope>
    <source>
        <strain evidence="7 8">NBC_01247</strain>
    </source>
</reference>
<name>A0ABZ1W071_9ACTN</name>
<dbReference type="RefSeq" id="WP_329492823.1">
    <property type="nucleotide sequence ID" value="NZ_CP108460.1"/>
</dbReference>
<dbReference type="Pfam" id="PF07291">
    <property type="entry name" value="MauE"/>
    <property type="match status" value="1"/>
</dbReference>
<feature type="transmembrane region" description="Helical" evidence="5">
    <location>
        <begin position="128"/>
        <end position="150"/>
    </location>
</feature>
<dbReference type="Proteomes" id="UP001432014">
    <property type="component" value="Chromosome"/>
</dbReference>
<evidence type="ECO:0000256" key="5">
    <source>
        <dbReference type="SAM" id="Phobius"/>
    </source>
</evidence>
<evidence type="ECO:0000256" key="2">
    <source>
        <dbReference type="ARBA" id="ARBA00022692"/>
    </source>
</evidence>
<comment type="subcellular location">
    <subcellularLocation>
        <location evidence="1">Membrane</location>
        <topology evidence="1">Multi-pass membrane protein</topology>
    </subcellularLocation>
</comment>
<keyword evidence="3 5" id="KW-1133">Transmembrane helix</keyword>